<dbReference type="Pfam" id="PF04452">
    <property type="entry name" value="Methyltrans_RNA"/>
    <property type="match status" value="1"/>
</dbReference>
<proteinExistence type="inferred from homology"/>
<dbReference type="Proteomes" id="UP000064967">
    <property type="component" value="Chromosome"/>
</dbReference>
<keyword evidence="3 10" id="KW-0963">Cytoplasm</keyword>
<dbReference type="NCBIfam" id="TIGR00046">
    <property type="entry name" value="RsmE family RNA methyltransferase"/>
    <property type="match status" value="1"/>
</dbReference>
<evidence type="ECO:0000313" key="14">
    <source>
        <dbReference type="Proteomes" id="UP000064967"/>
    </source>
</evidence>
<dbReference type="InterPro" id="IPR006700">
    <property type="entry name" value="RsmE"/>
</dbReference>
<keyword evidence="5 10" id="KW-0489">Methyltransferase</keyword>
<dbReference type="PANTHER" id="PTHR30027">
    <property type="entry name" value="RIBOSOMAL RNA SMALL SUBUNIT METHYLTRANSFERASE E"/>
    <property type="match status" value="1"/>
</dbReference>
<dbReference type="KEGG" id="llu:AKJ09_05980"/>
<comment type="function">
    <text evidence="8 10">Specifically methylates the N3 position of the uracil ring of uridine 1498 (m3U1498) in 16S rRNA. Acts on the fully assembled 30S ribosomal subunit.</text>
</comment>
<name>A0A0K1Q115_9BACT</name>
<dbReference type="InterPro" id="IPR029028">
    <property type="entry name" value="Alpha/beta_knot_MTases"/>
</dbReference>
<evidence type="ECO:0000256" key="1">
    <source>
        <dbReference type="ARBA" id="ARBA00004496"/>
    </source>
</evidence>
<feature type="domain" description="Ribosomal RNA small subunit methyltransferase E methyltransferase" evidence="11">
    <location>
        <begin position="76"/>
        <end position="239"/>
    </location>
</feature>
<evidence type="ECO:0000259" key="11">
    <source>
        <dbReference type="Pfam" id="PF04452"/>
    </source>
</evidence>
<keyword evidence="14" id="KW-1185">Reference proteome</keyword>
<dbReference type="PANTHER" id="PTHR30027:SF3">
    <property type="entry name" value="16S RRNA (URACIL(1498)-N(3))-METHYLTRANSFERASE"/>
    <property type="match status" value="1"/>
</dbReference>
<evidence type="ECO:0000256" key="6">
    <source>
        <dbReference type="ARBA" id="ARBA00022679"/>
    </source>
</evidence>
<keyword evidence="7 10" id="KW-0949">S-adenosyl-L-methionine</keyword>
<evidence type="ECO:0000256" key="5">
    <source>
        <dbReference type="ARBA" id="ARBA00022603"/>
    </source>
</evidence>
<dbReference type="GO" id="GO:0005737">
    <property type="term" value="C:cytoplasm"/>
    <property type="evidence" value="ECO:0007669"/>
    <property type="project" value="UniProtKB-SubCell"/>
</dbReference>
<evidence type="ECO:0000256" key="4">
    <source>
        <dbReference type="ARBA" id="ARBA00022552"/>
    </source>
</evidence>
<evidence type="ECO:0000256" key="9">
    <source>
        <dbReference type="ARBA" id="ARBA00047944"/>
    </source>
</evidence>
<dbReference type="InterPro" id="IPR046887">
    <property type="entry name" value="RsmE_PUA-like"/>
</dbReference>
<dbReference type="Pfam" id="PF20260">
    <property type="entry name" value="PUA_4"/>
    <property type="match status" value="1"/>
</dbReference>
<sequence length="244" mass="25865">MAIRAPIVKLTAGRMTLTHETSHYLCRVLRLRAGDAFLAFDPEALLEADATITVASDSAAEITVSETRGAKVVADVPLVLVYALAKGDKVDAVVRDATELGATRVVVARTERAIVKADEAKAANKLDRFRRVAEQAARQSGRADPPKIEGVYDFAAALEAAKSDTQARYCLDVRGTVELGALLPAAITTRSGIAFAIGPEGGLTDREVEAARAHGFEIVTLGRFVLRTETVAAAVLGAVRVLSR</sequence>
<comment type="catalytic activity">
    <reaction evidence="9 10">
        <text>uridine(1498) in 16S rRNA + S-adenosyl-L-methionine = N(3)-methyluridine(1498) in 16S rRNA + S-adenosyl-L-homocysteine + H(+)</text>
        <dbReference type="Rhea" id="RHEA:42920"/>
        <dbReference type="Rhea" id="RHEA-COMP:10283"/>
        <dbReference type="Rhea" id="RHEA-COMP:10284"/>
        <dbReference type="ChEBI" id="CHEBI:15378"/>
        <dbReference type="ChEBI" id="CHEBI:57856"/>
        <dbReference type="ChEBI" id="CHEBI:59789"/>
        <dbReference type="ChEBI" id="CHEBI:65315"/>
        <dbReference type="ChEBI" id="CHEBI:74502"/>
        <dbReference type="EC" id="2.1.1.193"/>
    </reaction>
</comment>
<dbReference type="STRING" id="1391654.AKJ09_05980"/>
<dbReference type="RefSeq" id="WP_146650729.1">
    <property type="nucleotide sequence ID" value="NZ_CP012333.1"/>
</dbReference>
<dbReference type="InterPro" id="IPR015947">
    <property type="entry name" value="PUA-like_sf"/>
</dbReference>
<dbReference type="Gene3D" id="3.40.1280.10">
    <property type="match status" value="1"/>
</dbReference>
<gene>
    <name evidence="13" type="ORF">AKJ09_05980</name>
</gene>
<dbReference type="InterPro" id="IPR046886">
    <property type="entry name" value="RsmE_MTase_dom"/>
</dbReference>
<organism evidence="13 14">
    <name type="scientific">Labilithrix luteola</name>
    <dbReference type="NCBI Taxonomy" id="1391654"/>
    <lineage>
        <taxon>Bacteria</taxon>
        <taxon>Pseudomonadati</taxon>
        <taxon>Myxococcota</taxon>
        <taxon>Polyangia</taxon>
        <taxon>Polyangiales</taxon>
        <taxon>Labilitrichaceae</taxon>
        <taxon>Labilithrix</taxon>
    </lineage>
</organism>
<evidence type="ECO:0000256" key="10">
    <source>
        <dbReference type="PIRNR" id="PIRNR015601"/>
    </source>
</evidence>
<feature type="domain" description="Ribosomal RNA small subunit methyltransferase E PUA-like" evidence="12">
    <location>
        <begin position="18"/>
        <end position="64"/>
    </location>
</feature>
<dbReference type="OrthoDB" id="9815641at2"/>
<evidence type="ECO:0000256" key="8">
    <source>
        <dbReference type="ARBA" id="ARBA00025699"/>
    </source>
</evidence>
<dbReference type="InterPro" id="IPR029026">
    <property type="entry name" value="tRNA_m1G_MTases_N"/>
</dbReference>
<evidence type="ECO:0000313" key="13">
    <source>
        <dbReference type="EMBL" id="AKU99316.1"/>
    </source>
</evidence>
<evidence type="ECO:0000256" key="2">
    <source>
        <dbReference type="ARBA" id="ARBA00005528"/>
    </source>
</evidence>
<dbReference type="PIRSF" id="PIRSF015601">
    <property type="entry name" value="MTase_slr0722"/>
    <property type="match status" value="1"/>
</dbReference>
<comment type="subcellular location">
    <subcellularLocation>
        <location evidence="1 10">Cytoplasm</location>
    </subcellularLocation>
</comment>
<dbReference type="GO" id="GO:0070042">
    <property type="term" value="F:rRNA (uridine-N3-)-methyltransferase activity"/>
    <property type="evidence" value="ECO:0007669"/>
    <property type="project" value="TreeGrafter"/>
</dbReference>
<accession>A0A0K1Q115</accession>
<evidence type="ECO:0000259" key="12">
    <source>
        <dbReference type="Pfam" id="PF20260"/>
    </source>
</evidence>
<reference evidence="13 14" key="1">
    <citation type="submission" date="2015-08" db="EMBL/GenBank/DDBJ databases">
        <authorList>
            <person name="Babu N.S."/>
            <person name="Beckwith C.J."/>
            <person name="Beseler K.G."/>
            <person name="Brison A."/>
            <person name="Carone J.V."/>
            <person name="Caskin T.P."/>
            <person name="Diamond M."/>
            <person name="Durham M.E."/>
            <person name="Foxe J.M."/>
            <person name="Go M."/>
            <person name="Henderson B.A."/>
            <person name="Jones I.B."/>
            <person name="McGettigan J.A."/>
            <person name="Micheletti S.J."/>
            <person name="Nasrallah M.E."/>
            <person name="Ortiz D."/>
            <person name="Piller C.R."/>
            <person name="Privatt S.R."/>
            <person name="Schneider S.L."/>
            <person name="Sharp S."/>
            <person name="Smith T.C."/>
            <person name="Stanton J.D."/>
            <person name="Ullery H.E."/>
            <person name="Wilson R.J."/>
            <person name="Serrano M.G."/>
            <person name="Buck G."/>
            <person name="Lee V."/>
            <person name="Wang Y."/>
            <person name="Carvalho R."/>
            <person name="Voegtly L."/>
            <person name="Shi R."/>
            <person name="Duckworth R."/>
            <person name="Johnson A."/>
            <person name="Loviza R."/>
            <person name="Walstead R."/>
            <person name="Shah Z."/>
            <person name="Kiflezghi M."/>
            <person name="Wade K."/>
            <person name="Ball S.L."/>
            <person name="Bradley K.W."/>
            <person name="Asai D.J."/>
            <person name="Bowman C.A."/>
            <person name="Russell D.A."/>
            <person name="Pope W.H."/>
            <person name="Jacobs-Sera D."/>
            <person name="Hendrix R.W."/>
            <person name="Hatfull G.F."/>
        </authorList>
    </citation>
    <scope>NUCLEOTIDE SEQUENCE [LARGE SCALE GENOMIC DNA]</scope>
    <source>
        <strain evidence="13 14">DSM 27648</strain>
    </source>
</reference>
<protein>
    <recommendedName>
        <fullName evidence="10">Ribosomal RNA small subunit methyltransferase E</fullName>
        <ecNumber evidence="10">2.1.1.193</ecNumber>
    </recommendedName>
</protein>
<dbReference type="AlphaFoldDB" id="A0A0K1Q115"/>
<keyword evidence="6 10" id="KW-0808">Transferase</keyword>
<evidence type="ECO:0000256" key="3">
    <source>
        <dbReference type="ARBA" id="ARBA00022490"/>
    </source>
</evidence>
<dbReference type="EC" id="2.1.1.193" evidence="10"/>
<dbReference type="SUPFAM" id="SSF88697">
    <property type="entry name" value="PUA domain-like"/>
    <property type="match status" value="1"/>
</dbReference>
<evidence type="ECO:0000256" key="7">
    <source>
        <dbReference type="ARBA" id="ARBA00022691"/>
    </source>
</evidence>
<dbReference type="SUPFAM" id="SSF75217">
    <property type="entry name" value="alpha/beta knot"/>
    <property type="match status" value="1"/>
</dbReference>
<keyword evidence="4 10" id="KW-0698">rRNA processing</keyword>
<dbReference type="EMBL" id="CP012333">
    <property type="protein sequence ID" value="AKU99316.1"/>
    <property type="molecule type" value="Genomic_DNA"/>
</dbReference>
<dbReference type="CDD" id="cd18084">
    <property type="entry name" value="RsmE-like"/>
    <property type="match status" value="1"/>
</dbReference>
<comment type="similarity">
    <text evidence="2 10">Belongs to the RNA methyltransferase RsmE family.</text>
</comment>
<dbReference type="GO" id="GO:0070475">
    <property type="term" value="P:rRNA base methylation"/>
    <property type="evidence" value="ECO:0007669"/>
    <property type="project" value="TreeGrafter"/>
</dbReference>